<name>A0A1J1IBR3_9DIPT</name>
<evidence type="ECO:0000313" key="1">
    <source>
        <dbReference type="EMBL" id="CRK96430.1"/>
    </source>
</evidence>
<organism evidence="1 2">
    <name type="scientific">Clunio marinus</name>
    <dbReference type="NCBI Taxonomy" id="568069"/>
    <lineage>
        <taxon>Eukaryota</taxon>
        <taxon>Metazoa</taxon>
        <taxon>Ecdysozoa</taxon>
        <taxon>Arthropoda</taxon>
        <taxon>Hexapoda</taxon>
        <taxon>Insecta</taxon>
        <taxon>Pterygota</taxon>
        <taxon>Neoptera</taxon>
        <taxon>Endopterygota</taxon>
        <taxon>Diptera</taxon>
        <taxon>Nematocera</taxon>
        <taxon>Chironomoidea</taxon>
        <taxon>Chironomidae</taxon>
        <taxon>Clunio</taxon>
    </lineage>
</organism>
<keyword evidence="2" id="KW-1185">Reference proteome</keyword>
<dbReference type="Proteomes" id="UP000183832">
    <property type="component" value="Unassembled WGS sequence"/>
</dbReference>
<reference evidence="1 2" key="1">
    <citation type="submission" date="2015-04" db="EMBL/GenBank/DDBJ databases">
        <authorList>
            <person name="Syromyatnikov M.Y."/>
            <person name="Popov V.N."/>
        </authorList>
    </citation>
    <scope>NUCLEOTIDE SEQUENCE [LARGE SCALE GENOMIC DNA]</scope>
</reference>
<dbReference type="AlphaFoldDB" id="A0A1J1IBR3"/>
<evidence type="ECO:0000313" key="2">
    <source>
        <dbReference type="Proteomes" id="UP000183832"/>
    </source>
</evidence>
<protein>
    <submittedName>
        <fullName evidence="1">CLUMA_CG009846, isoform A</fullName>
    </submittedName>
</protein>
<accession>A0A1J1IBR3</accession>
<dbReference type="EMBL" id="CVRI01000043">
    <property type="protein sequence ID" value="CRK96430.1"/>
    <property type="molecule type" value="Genomic_DNA"/>
</dbReference>
<sequence length="64" mass="7254">MKSTPASEEEASTTLSICETMKNIAFFLFPHDESNFFIAVLRLPPHLKSHSNNLSEYRGNILDL</sequence>
<gene>
    <name evidence="1" type="ORF">CLUMA_CG009846</name>
</gene>
<proteinExistence type="predicted"/>